<feature type="non-terminal residue" evidence="1">
    <location>
        <position position="1"/>
    </location>
</feature>
<accession>A0ABD3WSK0</accession>
<dbReference type="EMBL" id="JBJQND010000005">
    <property type="protein sequence ID" value="KAL3875653.1"/>
    <property type="molecule type" value="Genomic_DNA"/>
</dbReference>
<protein>
    <submittedName>
        <fullName evidence="1">Uncharacterized protein</fullName>
    </submittedName>
</protein>
<proteinExistence type="predicted"/>
<feature type="non-terminal residue" evidence="1">
    <location>
        <position position="176"/>
    </location>
</feature>
<name>A0ABD3WSK0_SINWO</name>
<gene>
    <name evidence="1" type="ORF">ACJMK2_033583</name>
</gene>
<comment type="caution">
    <text evidence="1">The sequence shown here is derived from an EMBL/GenBank/DDBJ whole genome shotgun (WGS) entry which is preliminary data.</text>
</comment>
<organism evidence="1 2">
    <name type="scientific">Sinanodonta woodiana</name>
    <name type="common">Chinese pond mussel</name>
    <name type="synonym">Anodonta woodiana</name>
    <dbReference type="NCBI Taxonomy" id="1069815"/>
    <lineage>
        <taxon>Eukaryota</taxon>
        <taxon>Metazoa</taxon>
        <taxon>Spiralia</taxon>
        <taxon>Lophotrochozoa</taxon>
        <taxon>Mollusca</taxon>
        <taxon>Bivalvia</taxon>
        <taxon>Autobranchia</taxon>
        <taxon>Heteroconchia</taxon>
        <taxon>Palaeoheterodonta</taxon>
        <taxon>Unionida</taxon>
        <taxon>Unionoidea</taxon>
        <taxon>Unionidae</taxon>
        <taxon>Unioninae</taxon>
        <taxon>Sinanodonta</taxon>
    </lineage>
</organism>
<dbReference type="AlphaFoldDB" id="A0ABD3WSK0"/>
<sequence>PEIQLHCSSYIQSCLDSAGIGKFSNAWTLIALTNAINMNIRMIYPYASDIAYKTLNTEFKLSGTFDNRRQLVIYWYKSRHVPTLGPGKWYAVHTIAYPSTDGNVVDYCVSHKRKLSTSSSWHRHHCSNVSLISMESDFSSSNKFDNLQELIDVDTDNEADIYFTKEKDNSLATVPL</sequence>
<evidence type="ECO:0000313" key="2">
    <source>
        <dbReference type="Proteomes" id="UP001634394"/>
    </source>
</evidence>
<dbReference type="Proteomes" id="UP001634394">
    <property type="component" value="Unassembled WGS sequence"/>
</dbReference>
<keyword evidence="2" id="KW-1185">Reference proteome</keyword>
<reference evidence="1 2" key="1">
    <citation type="submission" date="2024-11" db="EMBL/GenBank/DDBJ databases">
        <title>Chromosome-level genome assembly of the freshwater bivalve Anodonta woodiana.</title>
        <authorList>
            <person name="Chen X."/>
        </authorList>
    </citation>
    <scope>NUCLEOTIDE SEQUENCE [LARGE SCALE GENOMIC DNA]</scope>
    <source>
        <strain evidence="1">MN2024</strain>
        <tissue evidence="1">Gills</tissue>
    </source>
</reference>
<evidence type="ECO:0000313" key="1">
    <source>
        <dbReference type="EMBL" id="KAL3875653.1"/>
    </source>
</evidence>